<evidence type="ECO:0000256" key="3">
    <source>
        <dbReference type="ARBA" id="ARBA00022448"/>
    </source>
</evidence>
<gene>
    <name evidence="7" type="ORF">ABXS05_34480</name>
</gene>
<dbReference type="PANTHER" id="PTHR43649:SF34">
    <property type="entry name" value="ABC TRANSPORTER PERIPLASMIC-BINDING PROTEIN YCJN-RELATED"/>
    <property type="match status" value="1"/>
</dbReference>
<evidence type="ECO:0000256" key="6">
    <source>
        <dbReference type="SAM" id="SignalP"/>
    </source>
</evidence>
<comment type="similarity">
    <text evidence="2">Belongs to the bacterial solute-binding protein 1 family.</text>
</comment>
<organism evidence="7 8">
    <name type="scientific">Labrys neptuniae</name>
    <dbReference type="NCBI Taxonomy" id="376174"/>
    <lineage>
        <taxon>Bacteria</taxon>
        <taxon>Pseudomonadati</taxon>
        <taxon>Pseudomonadota</taxon>
        <taxon>Alphaproteobacteria</taxon>
        <taxon>Hyphomicrobiales</taxon>
        <taxon>Xanthobacteraceae</taxon>
        <taxon>Labrys</taxon>
    </lineage>
</organism>
<evidence type="ECO:0000313" key="7">
    <source>
        <dbReference type="EMBL" id="MEW9310692.1"/>
    </source>
</evidence>
<feature type="chain" id="PRO_5046947648" evidence="6">
    <location>
        <begin position="24"/>
        <end position="470"/>
    </location>
</feature>
<dbReference type="Gene3D" id="3.40.190.10">
    <property type="entry name" value="Periplasmic binding protein-like II"/>
    <property type="match status" value="2"/>
</dbReference>
<evidence type="ECO:0000313" key="8">
    <source>
        <dbReference type="Proteomes" id="UP001555786"/>
    </source>
</evidence>
<dbReference type="EMBL" id="JBFNQD010000033">
    <property type="protein sequence ID" value="MEW9310692.1"/>
    <property type="molecule type" value="Genomic_DNA"/>
</dbReference>
<keyword evidence="5" id="KW-0574">Periplasm</keyword>
<name>A0ABV3PYE8_9HYPH</name>
<evidence type="ECO:0000256" key="5">
    <source>
        <dbReference type="ARBA" id="ARBA00022764"/>
    </source>
</evidence>
<proteinExistence type="inferred from homology"/>
<dbReference type="InterPro" id="IPR050490">
    <property type="entry name" value="Bact_solute-bd_prot1"/>
</dbReference>
<comment type="subcellular location">
    <subcellularLocation>
        <location evidence="1">Periplasm</location>
    </subcellularLocation>
</comment>
<evidence type="ECO:0000256" key="2">
    <source>
        <dbReference type="ARBA" id="ARBA00008520"/>
    </source>
</evidence>
<dbReference type="PANTHER" id="PTHR43649">
    <property type="entry name" value="ARABINOSE-BINDING PROTEIN-RELATED"/>
    <property type="match status" value="1"/>
</dbReference>
<comment type="caution">
    <text evidence="7">The sequence shown here is derived from an EMBL/GenBank/DDBJ whole genome shotgun (WGS) entry which is preliminary data.</text>
</comment>
<dbReference type="SUPFAM" id="SSF53850">
    <property type="entry name" value="Periplasmic binding protein-like II"/>
    <property type="match status" value="1"/>
</dbReference>
<keyword evidence="3" id="KW-0813">Transport</keyword>
<keyword evidence="8" id="KW-1185">Reference proteome</keyword>
<evidence type="ECO:0000256" key="4">
    <source>
        <dbReference type="ARBA" id="ARBA00022729"/>
    </source>
</evidence>
<accession>A0ABV3PYE8</accession>
<feature type="signal peptide" evidence="6">
    <location>
        <begin position="1"/>
        <end position="23"/>
    </location>
</feature>
<dbReference type="RefSeq" id="WP_367627041.1">
    <property type="nucleotide sequence ID" value="NZ_JBFNQD010000033.1"/>
</dbReference>
<dbReference type="Pfam" id="PF01547">
    <property type="entry name" value="SBP_bac_1"/>
    <property type="match status" value="1"/>
</dbReference>
<dbReference type="Proteomes" id="UP001555786">
    <property type="component" value="Unassembled WGS sequence"/>
</dbReference>
<protein>
    <submittedName>
        <fullName evidence="7">Extracellular solute-binding protein</fullName>
    </submittedName>
</protein>
<sequence>MRHVKKSVWAACMVTMLAGTAWAQDKPYAGVELKMLGIGDTSVTRVAPLVGEFEAQTGIKVHIDQLPYPGLIDKIIVESSSDNPTYQLLWVDSPWVGMLGEAGALEDLTSRAKRDAKEIGLDDIVPVQLQELSWQGKLLGFPASGMTWLQQYRQDLIDNPDEKANFKKKYGYDLAPAKTWQQYRDIAEFFSRKKGELAAGKPLDHDLYGVSQSYSRVQGAITHDYFPFMRSFGGDYWDPKTGLCAMTAEPHVKAAEYMKALVPFNPPDYLGLMWDIQSGFMERGEAAQAAYWSVRSVRLTNPDEAAVAKNGKVGFAANPVSGAGPQPTYTGTLGFAVNAKSPEKEKDAAWEFIKWATSEKLMRRFAEEGKGVSQFRKSILADPKLQAKYPYYKVLLDSQVDARRRIFHPFYQTVEENFGVELSKYMAGETPTALEALTKACTAVNTQLSMFPLEQRLRWIRDTPVKVLAK</sequence>
<keyword evidence="4 6" id="KW-0732">Signal</keyword>
<dbReference type="InterPro" id="IPR006059">
    <property type="entry name" value="SBP"/>
</dbReference>
<reference evidence="7 8" key="1">
    <citation type="submission" date="2024-07" db="EMBL/GenBank/DDBJ databases">
        <title>Description of Labrys sedimenti sp. nov., isolated from a diclofenac-degrading enrichment culture.</title>
        <authorList>
            <person name="Tancsics A."/>
            <person name="Csepanyi A."/>
        </authorList>
    </citation>
    <scope>NUCLEOTIDE SEQUENCE [LARGE SCALE GENOMIC DNA]</scope>
    <source>
        <strain evidence="7 8">LMG 23578</strain>
    </source>
</reference>
<evidence type="ECO:0000256" key="1">
    <source>
        <dbReference type="ARBA" id="ARBA00004418"/>
    </source>
</evidence>